<dbReference type="Gene3D" id="2.60.40.3770">
    <property type="match status" value="1"/>
</dbReference>
<dbReference type="EMBL" id="JARK01000229">
    <property type="protein sequence ID" value="EYC40108.1"/>
    <property type="molecule type" value="Genomic_DNA"/>
</dbReference>
<dbReference type="PANTHER" id="PTHR47331:SF1">
    <property type="entry name" value="GAG-LIKE PROTEIN"/>
    <property type="match status" value="1"/>
</dbReference>
<dbReference type="OrthoDB" id="5870576at2759"/>
<dbReference type="InterPro" id="IPR012337">
    <property type="entry name" value="RNaseH-like_sf"/>
</dbReference>
<reference evidence="4" key="1">
    <citation type="journal article" date="2015" name="Nat. Genet.">
        <title>The genome and transcriptome of the zoonotic hookworm Ancylostoma ceylanicum identify infection-specific gene families.</title>
        <authorList>
            <person name="Schwarz E.M."/>
            <person name="Hu Y."/>
            <person name="Antoshechkin I."/>
            <person name="Miller M.M."/>
            <person name="Sternberg P.W."/>
            <person name="Aroian R.V."/>
        </authorList>
    </citation>
    <scope>NUCLEOTIDE SEQUENCE</scope>
    <source>
        <strain evidence="4">HY135</strain>
    </source>
</reference>
<keyword evidence="4" id="KW-1185">Reference proteome</keyword>
<dbReference type="InterPro" id="IPR043603">
    <property type="entry name" value="Phlebo_G2_C"/>
</dbReference>
<dbReference type="PANTHER" id="PTHR47331">
    <property type="entry name" value="PHD-TYPE DOMAIN-CONTAINING PROTEIN"/>
    <property type="match status" value="1"/>
</dbReference>
<dbReference type="AlphaFoldDB" id="A0A016WM84"/>
<dbReference type="Pfam" id="PF19019">
    <property type="entry name" value="Phlebo_G2_C"/>
    <property type="match status" value="1"/>
</dbReference>
<keyword evidence="1" id="KW-1133">Transmembrane helix</keyword>
<dbReference type="GO" id="GO:0015074">
    <property type="term" value="P:DNA integration"/>
    <property type="evidence" value="ECO:0007669"/>
    <property type="project" value="InterPro"/>
</dbReference>
<accession>A0A016WM84</accession>
<dbReference type="Pfam" id="PF18701">
    <property type="entry name" value="DUF5641"/>
    <property type="match status" value="1"/>
</dbReference>
<keyword evidence="1" id="KW-0472">Membrane</keyword>
<organism evidence="3 4">
    <name type="scientific">Ancylostoma ceylanicum</name>
    <dbReference type="NCBI Taxonomy" id="53326"/>
    <lineage>
        <taxon>Eukaryota</taxon>
        <taxon>Metazoa</taxon>
        <taxon>Ecdysozoa</taxon>
        <taxon>Nematoda</taxon>
        <taxon>Chromadorea</taxon>
        <taxon>Rhabditida</taxon>
        <taxon>Rhabditina</taxon>
        <taxon>Rhabditomorpha</taxon>
        <taxon>Strongyloidea</taxon>
        <taxon>Ancylostomatidae</taxon>
        <taxon>Ancylostomatinae</taxon>
        <taxon>Ancylostoma</taxon>
    </lineage>
</organism>
<proteinExistence type="predicted"/>
<dbReference type="InterPro" id="IPR001584">
    <property type="entry name" value="Integrase_cat-core"/>
</dbReference>
<dbReference type="SUPFAM" id="SSF53098">
    <property type="entry name" value="Ribonuclease H-like"/>
    <property type="match status" value="1"/>
</dbReference>
<dbReference type="STRING" id="53326.A0A016WM84"/>
<feature type="transmembrane region" description="Helical" evidence="1">
    <location>
        <begin position="498"/>
        <end position="524"/>
    </location>
</feature>
<comment type="caution">
    <text evidence="3">The sequence shown here is derived from an EMBL/GenBank/DDBJ whole genome shotgun (WGS) entry which is preliminary data.</text>
</comment>
<protein>
    <recommendedName>
        <fullName evidence="2">Integrase catalytic domain-containing protein</fullName>
    </recommendedName>
</protein>
<gene>
    <name evidence="3" type="primary">Acey_s0629.g850</name>
    <name evidence="3" type="ORF">Y032_0629g850</name>
</gene>
<evidence type="ECO:0000256" key="1">
    <source>
        <dbReference type="SAM" id="Phobius"/>
    </source>
</evidence>
<evidence type="ECO:0000313" key="3">
    <source>
        <dbReference type="EMBL" id="EYC40108.1"/>
    </source>
</evidence>
<dbReference type="Proteomes" id="UP000024635">
    <property type="component" value="Unassembled WGS sequence"/>
</dbReference>
<dbReference type="InterPro" id="IPR036397">
    <property type="entry name" value="RNaseH_sf"/>
</dbReference>
<evidence type="ECO:0000313" key="4">
    <source>
        <dbReference type="Proteomes" id="UP000024635"/>
    </source>
</evidence>
<dbReference type="Pfam" id="PF07245">
    <property type="entry name" value="Phlebovirus_G2"/>
    <property type="match status" value="1"/>
</dbReference>
<feature type="transmembrane region" description="Helical" evidence="1">
    <location>
        <begin position="1028"/>
        <end position="1055"/>
    </location>
</feature>
<dbReference type="InterPro" id="IPR009878">
    <property type="entry name" value="Phlebovirus_G2_fusion"/>
</dbReference>
<feature type="domain" description="Integrase catalytic" evidence="2">
    <location>
        <begin position="10"/>
        <end position="195"/>
    </location>
</feature>
<dbReference type="GO" id="GO:0003676">
    <property type="term" value="F:nucleic acid binding"/>
    <property type="evidence" value="ECO:0007669"/>
    <property type="project" value="InterPro"/>
</dbReference>
<dbReference type="InterPro" id="IPR040676">
    <property type="entry name" value="DUF5641"/>
</dbReference>
<name>A0A016WM84_9BILA</name>
<keyword evidence="1" id="KW-0812">Transmembrane</keyword>
<evidence type="ECO:0000259" key="2">
    <source>
        <dbReference type="PROSITE" id="PS50994"/>
    </source>
</evidence>
<dbReference type="PROSITE" id="PS50994">
    <property type="entry name" value="INTEGRASE"/>
    <property type="match status" value="1"/>
</dbReference>
<sequence length="1091" mass="123049">MPPLPLDRVIVAKPFKNTGCDFMGPFTSKTQDKMYVCLYTCLTTRAVHLEVVENLSTAAFLTSFIRFISRRGVSNTMRSDCGTNFKNGEQIIDAMFRKDDDSGASVMTYCAKERIKWIFNPPASSWMGGVWERLVGSVKKALNKSIGRRKLTFADMCTVITRIEAIFNTRPLTKCDPEDLTKIPLRPVDFLQGNVKFSIPDTHVDERDPQFDPSFIRTEKQALEALRFSEKIADKFWETWKIQYLVSLREMEKINYKQPRHSSRSIPELGEIVLIEQDLIPRGNWPYGKVVELISSADELVRSAKILMPNHRIIQRPLNKIFPLEIRSVPENRKTNDVETIDKDLASTTSRRQLPSRAAKTRAYDVIRDFEESLESHPQISCSARTSLSMIMVFCLISPSICGNVSSSIQCSSGKVKIIPPGGPFQLCFNSDCHIPAITERNLSFSLPISPRNDKVHVHLSSLLSNRSFEQSEVCDRPLFCDHQYFLSKSILGNPHCWPAGAIATIAALTYLAIMALISMLCAVSKLRKRISTPGVLSRRKRSQPIQTSAVNFELMPLPSALAICAIICSLSSSALACQHGYMRHTADLICKDRARCYLEYNRELFFNKLQSELCVEIFHDEKPIGTARFTKKPVEFKCSKVIESFTRMTTTSVYHSKRCAQAGSCTDDICERVKANDTIPELSKAMRYPGYSGCFSSCGGFLCGCFMPQPACSFYRVAHEPVSEDIFEVSRCSHWSPTVSINFELEIEGNRTSWSESLVPYVSKEIDGFNLTIISIQKPTNSMANKRFAISNNDSFILQDDFRLPVECYTYTQAKNQFASCPSRIRCECSNSINNCLCPETSLRHNSEARLPFKTPYFRVELLGNQIMASSNDEEVVLRVQSRILQDSAALTQNQKCALQISNLTGCYDCEHGSHVTIACTSPTQTVVTATCGSQYFPINCGPNGEKTSLQLHFEKALINETCMAFCMENPTKFILQGHLHYHVLLPNASVFHYNSHTVSIKHQWFSDISIPDFSPMINVIKHHWKLAIAAIGVTLALSALTYLMGPIVLIYLAKFLFRFLPYLLSCLFNCFGRPCKTVGTAREQEEQEK</sequence>
<dbReference type="Gene3D" id="3.30.420.10">
    <property type="entry name" value="Ribonuclease H-like superfamily/Ribonuclease H"/>
    <property type="match status" value="1"/>
</dbReference>